<dbReference type="RefSeq" id="WP_122187495.1">
    <property type="nucleotide sequence ID" value="NZ_RFFH01000003.1"/>
</dbReference>
<protein>
    <submittedName>
        <fullName evidence="2">Uncharacterized protein</fullName>
    </submittedName>
</protein>
<name>A0A3M2L6L6_9NOCA</name>
<gene>
    <name evidence="2" type="ORF">EBN03_08965</name>
</gene>
<keyword evidence="3" id="KW-1185">Reference proteome</keyword>
<dbReference type="EMBL" id="RFFH01000003">
    <property type="protein sequence ID" value="RMI33299.1"/>
    <property type="molecule type" value="Genomic_DNA"/>
</dbReference>
<sequence length="77" mass="8234">MIHTGAAATSPYEDPWPTAQRPRLDVLASDSAPEVPALGANPLPAADIARLPKAARHRISAYIHMQLAALEEMPDPL</sequence>
<reference evidence="2 3" key="1">
    <citation type="submission" date="2018-10" db="EMBL/GenBank/DDBJ databases">
        <title>Isolation from cow dung.</title>
        <authorList>
            <person name="Ling L."/>
        </authorList>
    </citation>
    <scope>NUCLEOTIDE SEQUENCE [LARGE SCALE GENOMIC DNA]</scope>
    <source>
        <strain evidence="2 3">NEAU-LL90</strain>
    </source>
</reference>
<dbReference type="Proteomes" id="UP000279275">
    <property type="component" value="Unassembled WGS sequence"/>
</dbReference>
<feature type="region of interest" description="Disordered" evidence="1">
    <location>
        <begin position="1"/>
        <end position="21"/>
    </location>
</feature>
<evidence type="ECO:0000313" key="3">
    <source>
        <dbReference type="Proteomes" id="UP000279275"/>
    </source>
</evidence>
<dbReference type="OrthoDB" id="4562706at2"/>
<dbReference type="AlphaFoldDB" id="A0A3M2L6L6"/>
<comment type="caution">
    <text evidence="2">The sequence shown here is derived from an EMBL/GenBank/DDBJ whole genome shotgun (WGS) entry which is preliminary data.</text>
</comment>
<evidence type="ECO:0000313" key="2">
    <source>
        <dbReference type="EMBL" id="RMI33299.1"/>
    </source>
</evidence>
<accession>A0A3M2L6L6</accession>
<evidence type="ECO:0000256" key="1">
    <source>
        <dbReference type="SAM" id="MobiDB-lite"/>
    </source>
</evidence>
<organism evidence="2 3">
    <name type="scientific">Nocardia stercoris</name>
    <dbReference type="NCBI Taxonomy" id="2483361"/>
    <lineage>
        <taxon>Bacteria</taxon>
        <taxon>Bacillati</taxon>
        <taxon>Actinomycetota</taxon>
        <taxon>Actinomycetes</taxon>
        <taxon>Mycobacteriales</taxon>
        <taxon>Nocardiaceae</taxon>
        <taxon>Nocardia</taxon>
    </lineage>
</organism>
<proteinExistence type="predicted"/>